<evidence type="ECO:0000256" key="19">
    <source>
        <dbReference type="RuleBase" id="RU362060"/>
    </source>
</evidence>
<dbReference type="PROSITE" id="PS00435">
    <property type="entry name" value="PEROXIDASE_1"/>
    <property type="match status" value="1"/>
</dbReference>
<feature type="binding site" evidence="17">
    <location>
        <position position="62"/>
    </location>
    <ligand>
        <name>Ca(2+)</name>
        <dbReference type="ChEBI" id="CHEBI:29108"/>
        <label>1</label>
    </ligand>
</feature>
<dbReference type="Proteomes" id="UP001293593">
    <property type="component" value="Unassembled WGS sequence"/>
</dbReference>
<keyword evidence="13 18" id="KW-1015">Disulfide bond</keyword>
<comment type="function">
    <text evidence="2">Removal of H(2)O(2), oxidation of toxic reductants, biosynthesis and degradation of lignin, suberization, auxin catabolism, response to environmental stresses such as wounding, pathogen attack and oxidative stress. These functions might be dependent on each isozyme/isoform in each plant tissue.</text>
</comment>
<keyword evidence="10 17" id="KW-0106">Calcium</keyword>
<evidence type="ECO:0000256" key="11">
    <source>
        <dbReference type="ARBA" id="ARBA00023002"/>
    </source>
</evidence>
<evidence type="ECO:0000256" key="16">
    <source>
        <dbReference type="PIRSR" id="PIRSR600823-2"/>
    </source>
</evidence>
<keyword evidence="7 19" id="KW-0349">Heme</keyword>
<feature type="binding site" evidence="17">
    <location>
        <position position="238"/>
    </location>
    <ligand>
        <name>Ca(2+)</name>
        <dbReference type="ChEBI" id="CHEBI:29108"/>
        <label>2</label>
    </ligand>
</feature>
<reference evidence="21" key="1">
    <citation type="submission" date="2023-10" db="EMBL/GenBank/DDBJ databases">
        <title>Chromosome-level genome of the transformable northern wattle, Acacia crassicarpa.</title>
        <authorList>
            <person name="Massaro I."/>
            <person name="Sinha N.R."/>
            <person name="Poethig S."/>
            <person name="Leichty A.R."/>
        </authorList>
    </citation>
    <scope>NUCLEOTIDE SEQUENCE</scope>
    <source>
        <strain evidence="21">Acra3RX</strain>
        <tissue evidence="21">Leaf</tissue>
    </source>
</reference>
<evidence type="ECO:0000256" key="17">
    <source>
        <dbReference type="PIRSR" id="PIRSR600823-3"/>
    </source>
</evidence>
<dbReference type="Pfam" id="PF00141">
    <property type="entry name" value="peroxidase"/>
    <property type="match status" value="1"/>
</dbReference>
<evidence type="ECO:0000256" key="8">
    <source>
        <dbReference type="ARBA" id="ARBA00022723"/>
    </source>
</evidence>
<keyword evidence="11 19" id="KW-0560">Oxidoreductase</keyword>
<evidence type="ECO:0000256" key="4">
    <source>
        <dbReference type="ARBA" id="ARBA00012313"/>
    </source>
</evidence>
<dbReference type="FunFam" id="1.10.520.10:FF:000008">
    <property type="entry name" value="Peroxidase"/>
    <property type="match status" value="1"/>
</dbReference>
<feature type="active site" description="Proton acceptor" evidence="15">
    <location>
        <position position="61"/>
    </location>
</feature>
<evidence type="ECO:0000256" key="6">
    <source>
        <dbReference type="ARBA" id="ARBA00022559"/>
    </source>
</evidence>
<protein>
    <recommendedName>
        <fullName evidence="4 19">Peroxidase</fullName>
        <ecNumber evidence="4 19">1.11.1.7</ecNumber>
    </recommendedName>
</protein>
<evidence type="ECO:0000256" key="2">
    <source>
        <dbReference type="ARBA" id="ARBA00002322"/>
    </source>
</evidence>
<dbReference type="AlphaFoldDB" id="A0AAE1N4E1"/>
<dbReference type="GO" id="GO:0006979">
    <property type="term" value="P:response to oxidative stress"/>
    <property type="evidence" value="ECO:0007669"/>
    <property type="project" value="UniProtKB-UniRule"/>
</dbReference>
<dbReference type="Gene3D" id="1.10.420.10">
    <property type="entry name" value="Peroxidase, domain 2"/>
    <property type="match status" value="1"/>
</dbReference>
<evidence type="ECO:0000256" key="7">
    <source>
        <dbReference type="ARBA" id="ARBA00022617"/>
    </source>
</evidence>
<dbReference type="InterPro" id="IPR010255">
    <property type="entry name" value="Haem_peroxidase_sf"/>
</dbReference>
<feature type="binding site" evidence="16">
    <location>
        <position position="155"/>
    </location>
    <ligand>
        <name>substrate</name>
    </ligand>
</feature>
<comment type="subcellular location">
    <subcellularLocation>
        <location evidence="19">Secreted</location>
    </subcellularLocation>
</comment>
<dbReference type="PRINTS" id="PR00461">
    <property type="entry name" value="PLPEROXIDASE"/>
</dbReference>
<dbReference type="GO" id="GO:0020037">
    <property type="term" value="F:heme binding"/>
    <property type="evidence" value="ECO:0007669"/>
    <property type="project" value="UniProtKB-UniRule"/>
</dbReference>
<feature type="binding site" evidence="17">
    <location>
        <position position="65"/>
    </location>
    <ligand>
        <name>Ca(2+)</name>
        <dbReference type="ChEBI" id="CHEBI:29108"/>
        <label>1</label>
    </ligand>
</feature>
<dbReference type="InterPro" id="IPR033905">
    <property type="entry name" value="Secretory_peroxidase"/>
</dbReference>
<proteinExistence type="inferred from homology"/>
<feature type="binding site" evidence="17">
    <location>
        <position position="187"/>
    </location>
    <ligand>
        <name>Ca(2+)</name>
        <dbReference type="ChEBI" id="CHEBI:29108"/>
        <label>2</label>
    </ligand>
</feature>
<feature type="binding site" evidence="17">
    <location>
        <position position="67"/>
    </location>
    <ligand>
        <name>Ca(2+)</name>
        <dbReference type="ChEBI" id="CHEBI:29108"/>
        <label>1</label>
    </ligand>
</feature>
<feature type="binding site" evidence="17">
    <location>
        <position position="71"/>
    </location>
    <ligand>
        <name>Ca(2+)</name>
        <dbReference type="ChEBI" id="CHEBI:29108"/>
        <label>1</label>
    </ligand>
</feature>
<evidence type="ECO:0000256" key="5">
    <source>
        <dbReference type="ARBA" id="ARBA00022525"/>
    </source>
</evidence>
<dbReference type="InterPro" id="IPR002016">
    <property type="entry name" value="Haem_peroxidase"/>
</dbReference>
<evidence type="ECO:0000256" key="10">
    <source>
        <dbReference type="ARBA" id="ARBA00022837"/>
    </source>
</evidence>
<dbReference type="InterPro" id="IPR019793">
    <property type="entry name" value="Peroxidases_heam-ligand_BS"/>
</dbReference>
<feature type="binding site" evidence="17">
    <location>
        <position position="241"/>
    </location>
    <ligand>
        <name>Ca(2+)</name>
        <dbReference type="ChEBI" id="CHEBI:29108"/>
        <label>2</label>
    </ligand>
</feature>
<comment type="similarity">
    <text evidence="19">Belongs to the peroxidase family. Classical plant (class III) peroxidase subfamily.</text>
</comment>
<evidence type="ECO:0000256" key="1">
    <source>
        <dbReference type="ARBA" id="ARBA00000189"/>
    </source>
</evidence>
<feature type="binding site" description="axial binding residue" evidence="17">
    <location>
        <position position="186"/>
    </location>
    <ligand>
        <name>heme b</name>
        <dbReference type="ChEBI" id="CHEBI:60344"/>
    </ligand>
    <ligandPart>
        <name>Fe</name>
        <dbReference type="ChEBI" id="CHEBI:18248"/>
    </ligandPart>
</feature>
<feature type="domain" description="Plant heme peroxidase family profile" evidence="20">
    <location>
        <begin position="20"/>
        <end position="318"/>
    </location>
</feature>
<feature type="binding site" evidence="17">
    <location>
        <position position="246"/>
    </location>
    <ligand>
        <name>Ca(2+)</name>
        <dbReference type="ChEBI" id="CHEBI:29108"/>
        <label>2</label>
    </ligand>
</feature>
<feature type="disulfide bond" evidence="18">
    <location>
        <begin position="193"/>
        <end position="222"/>
    </location>
</feature>
<dbReference type="FunFam" id="1.10.420.10:FF:000007">
    <property type="entry name" value="Peroxidase"/>
    <property type="match status" value="1"/>
</dbReference>
<dbReference type="PROSITE" id="PS50873">
    <property type="entry name" value="PEROXIDASE_4"/>
    <property type="match status" value="1"/>
</dbReference>
<evidence type="ECO:0000256" key="13">
    <source>
        <dbReference type="ARBA" id="ARBA00023157"/>
    </source>
</evidence>
<dbReference type="EMBL" id="JAWXYG010000002">
    <property type="protein sequence ID" value="KAK4282076.1"/>
    <property type="molecule type" value="Genomic_DNA"/>
</dbReference>
<dbReference type="PANTHER" id="PTHR31517:SF59">
    <property type="entry name" value="PEROXIDASE"/>
    <property type="match status" value="1"/>
</dbReference>
<evidence type="ECO:0000256" key="18">
    <source>
        <dbReference type="PIRSR" id="PIRSR600823-5"/>
    </source>
</evidence>
<organism evidence="21 22">
    <name type="scientific">Acacia crassicarpa</name>
    <name type="common">northern wattle</name>
    <dbReference type="NCBI Taxonomy" id="499986"/>
    <lineage>
        <taxon>Eukaryota</taxon>
        <taxon>Viridiplantae</taxon>
        <taxon>Streptophyta</taxon>
        <taxon>Embryophyta</taxon>
        <taxon>Tracheophyta</taxon>
        <taxon>Spermatophyta</taxon>
        <taxon>Magnoliopsida</taxon>
        <taxon>eudicotyledons</taxon>
        <taxon>Gunneridae</taxon>
        <taxon>Pentapetalae</taxon>
        <taxon>rosids</taxon>
        <taxon>fabids</taxon>
        <taxon>Fabales</taxon>
        <taxon>Fabaceae</taxon>
        <taxon>Caesalpinioideae</taxon>
        <taxon>mimosoid clade</taxon>
        <taxon>Acacieae</taxon>
        <taxon>Acacia</taxon>
    </lineage>
</organism>
<comment type="cofactor">
    <cofactor evidence="17 19">
        <name>heme b</name>
        <dbReference type="ChEBI" id="CHEBI:60344"/>
    </cofactor>
    <text evidence="17 19">Binds 1 heme b (iron(II)-protoporphyrin IX) group per subunit.</text>
</comment>
<keyword evidence="6 19" id="KW-0575">Peroxidase</keyword>
<evidence type="ECO:0000256" key="9">
    <source>
        <dbReference type="ARBA" id="ARBA00022729"/>
    </source>
</evidence>
<accession>A0AAE1N4E1</accession>
<feature type="binding site" evidence="17">
    <location>
        <position position="83"/>
    </location>
    <ligand>
        <name>Ca(2+)</name>
        <dbReference type="ChEBI" id="CHEBI:29108"/>
        <label>1</label>
    </ligand>
</feature>
<feature type="binding site" evidence="17">
    <location>
        <position position="69"/>
    </location>
    <ligand>
        <name>Ca(2+)</name>
        <dbReference type="ChEBI" id="CHEBI:29108"/>
        <label>1</label>
    </ligand>
</feature>
<evidence type="ECO:0000256" key="15">
    <source>
        <dbReference type="PIRSR" id="PIRSR600823-1"/>
    </source>
</evidence>
<keyword evidence="5 19" id="KW-0964">Secreted</keyword>
<keyword evidence="14 19" id="KW-0376">Hydrogen peroxide</keyword>
<dbReference type="GO" id="GO:0140825">
    <property type="term" value="F:lactoperoxidase activity"/>
    <property type="evidence" value="ECO:0007669"/>
    <property type="project" value="UniProtKB-EC"/>
</dbReference>
<keyword evidence="8 17" id="KW-0479">Metal-binding</keyword>
<evidence type="ECO:0000256" key="3">
    <source>
        <dbReference type="ARBA" id="ARBA00006873"/>
    </source>
</evidence>
<sequence>MKISNIILIFFFVLPFAYADLRVGFYGRSCPSAETIVRQVVQRRFNRERTVVADLLQIHFHDCFVRGCDASLLIDPRGQSRSEKQAATNKNLESFDLFDDIKAALEKACPCTVSCADIIALATRDTVALAGGPRYNVPTGRRDGLVSNPSEVNIPGPDLSVSQAFESFFRGRGFSLEEMVTLLGAHTVGFTHCSLVRNRLSSFGKRDPTMDGALDAKLGRTCGSSRRPAKNDPQIVLDQNTSFVFDNEYFRQIRKGRGVLHIDQQLALDNLSRHIVAGFAANGASFNRNFANAMIKLGSLHVLVGNSGEIRKNCRAFNNPR</sequence>
<evidence type="ECO:0000259" key="20">
    <source>
        <dbReference type="PROSITE" id="PS50873"/>
    </source>
</evidence>
<feature type="chain" id="PRO_5041783022" description="Peroxidase" evidence="19">
    <location>
        <begin position="20"/>
        <end position="321"/>
    </location>
</feature>
<feature type="disulfide bond" evidence="18">
    <location>
        <begin position="63"/>
        <end position="68"/>
    </location>
</feature>
<name>A0AAE1N4E1_9FABA</name>
<evidence type="ECO:0000313" key="22">
    <source>
        <dbReference type="Proteomes" id="UP001293593"/>
    </source>
</evidence>
<keyword evidence="9 19" id="KW-0732">Signal</keyword>
<comment type="catalytic activity">
    <reaction evidence="1 19">
        <text>2 a phenolic donor + H2O2 = 2 a phenolic radical donor + 2 H2O</text>
        <dbReference type="Rhea" id="RHEA:56136"/>
        <dbReference type="ChEBI" id="CHEBI:15377"/>
        <dbReference type="ChEBI" id="CHEBI:16240"/>
        <dbReference type="ChEBI" id="CHEBI:139520"/>
        <dbReference type="ChEBI" id="CHEBI:139521"/>
        <dbReference type="EC" id="1.11.1.7"/>
    </reaction>
</comment>
<feature type="signal peptide" evidence="19">
    <location>
        <begin position="1"/>
        <end position="19"/>
    </location>
</feature>
<evidence type="ECO:0000256" key="12">
    <source>
        <dbReference type="ARBA" id="ARBA00023004"/>
    </source>
</evidence>
<dbReference type="GO" id="GO:0042744">
    <property type="term" value="P:hydrogen peroxide catabolic process"/>
    <property type="evidence" value="ECO:0007669"/>
    <property type="project" value="UniProtKB-KW"/>
</dbReference>
<comment type="cofactor">
    <cofactor evidence="17 19">
        <name>Ca(2+)</name>
        <dbReference type="ChEBI" id="CHEBI:29108"/>
    </cofactor>
    <text evidence="17 19">Binds 2 calcium ions per subunit.</text>
</comment>
<comment type="caution">
    <text evidence="21">The sequence shown here is derived from an EMBL/GenBank/DDBJ whole genome shotgun (WGS) entry which is preliminary data.</text>
</comment>
<dbReference type="Gene3D" id="1.10.520.10">
    <property type="match status" value="1"/>
</dbReference>
<keyword evidence="22" id="KW-1185">Reference proteome</keyword>
<dbReference type="SUPFAM" id="SSF48113">
    <property type="entry name" value="Heme-dependent peroxidases"/>
    <property type="match status" value="1"/>
</dbReference>
<dbReference type="GO" id="GO:0005576">
    <property type="term" value="C:extracellular region"/>
    <property type="evidence" value="ECO:0007669"/>
    <property type="project" value="UniProtKB-SubCell"/>
</dbReference>
<dbReference type="PANTHER" id="PTHR31517">
    <property type="match status" value="1"/>
</dbReference>
<gene>
    <name evidence="21" type="ORF">QN277_013496</name>
</gene>
<dbReference type="CDD" id="cd00693">
    <property type="entry name" value="secretory_peroxidase"/>
    <property type="match status" value="1"/>
</dbReference>
<dbReference type="GO" id="GO:0046872">
    <property type="term" value="F:metal ion binding"/>
    <property type="evidence" value="ECO:0007669"/>
    <property type="project" value="UniProtKB-UniRule"/>
</dbReference>
<keyword evidence="12 17" id="KW-0408">Iron</keyword>
<dbReference type="PRINTS" id="PR00458">
    <property type="entry name" value="PEROXIDASE"/>
</dbReference>
<feature type="disulfide bond" evidence="18">
    <location>
        <begin position="115"/>
        <end position="314"/>
    </location>
</feature>
<dbReference type="InterPro" id="IPR000823">
    <property type="entry name" value="Peroxidase_pln"/>
</dbReference>
<comment type="similarity">
    <text evidence="3">Belongs to the peroxidase family. Ascorbate peroxidase subfamily.</text>
</comment>
<dbReference type="EC" id="1.11.1.7" evidence="4 19"/>
<evidence type="ECO:0000256" key="14">
    <source>
        <dbReference type="ARBA" id="ARBA00023324"/>
    </source>
</evidence>
<evidence type="ECO:0000313" key="21">
    <source>
        <dbReference type="EMBL" id="KAK4282076.1"/>
    </source>
</evidence>
<feature type="disulfide bond" evidence="18">
    <location>
        <begin position="30"/>
        <end position="109"/>
    </location>
</feature>